<comment type="caution">
    <text evidence="2">The sequence shown here is derived from an EMBL/GenBank/DDBJ whole genome shotgun (WGS) entry which is preliminary data.</text>
</comment>
<organism evidence="2 3">
    <name type="scientific">candidate division WOR-3 bacterium</name>
    <dbReference type="NCBI Taxonomy" id="2052148"/>
    <lineage>
        <taxon>Bacteria</taxon>
        <taxon>Bacteria division WOR-3</taxon>
    </lineage>
</organism>
<dbReference type="PANTHER" id="PTHR13932">
    <property type="entry name" value="COPROPORPHYRINIGEN III OXIDASE"/>
    <property type="match status" value="1"/>
</dbReference>
<dbReference type="GO" id="GO:0003824">
    <property type="term" value="F:catalytic activity"/>
    <property type="evidence" value="ECO:0007669"/>
    <property type="project" value="InterPro"/>
</dbReference>
<dbReference type="InterPro" id="IPR034505">
    <property type="entry name" value="Coproporphyrinogen-III_oxidase"/>
</dbReference>
<feature type="domain" description="Elp3/MiaA/NifB-like radical SAM core" evidence="1">
    <location>
        <begin position="6"/>
        <end position="212"/>
    </location>
</feature>
<name>A0A660SI60_UNCW3</name>
<evidence type="ECO:0000313" key="2">
    <source>
        <dbReference type="EMBL" id="RKX70509.1"/>
    </source>
</evidence>
<dbReference type="InterPro" id="IPR007197">
    <property type="entry name" value="rSAM"/>
</dbReference>
<dbReference type="Pfam" id="PF04055">
    <property type="entry name" value="Radical_SAM"/>
    <property type="match status" value="1"/>
</dbReference>
<dbReference type="InterPro" id="IPR006638">
    <property type="entry name" value="Elp3/MiaA/NifB-like_rSAM"/>
</dbReference>
<gene>
    <name evidence="2" type="ORF">DRP53_04770</name>
</gene>
<evidence type="ECO:0000259" key="1">
    <source>
        <dbReference type="SMART" id="SM00729"/>
    </source>
</evidence>
<protein>
    <recommendedName>
        <fullName evidence="1">Elp3/MiaA/NifB-like radical SAM core domain-containing protein</fullName>
    </recommendedName>
</protein>
<dbReference type="GO" id="GO:0051539">
    <property type="term" value="F:4 iron, 4 sulfur cluster binding"/>
    <property type="evidence" value="ECO:0007669"/>
    <property type="project" value="TreeGrafter"/>
</dbReference>
<dbReference type="CDD" id="cd01335">
    <property type="entry name" value="Radical_SAM"/>
    <property type="match status" value="1"/>
</dbReference>
<dbReference type="EMBL" id="QNBE01000037">
    <property type="protein sequence ID" value="RKX70509.1"/>
    <property type="molecule type" value="Genomic_DNA"/>
</dbReference>
<dbReference type="GO" id="GO:0006779">
    <property type="term" value="P:porphyrin-containing compound biosynthetic process"/>
    <property type="evidence" value="ECO:0007669"/>
    <property type="project" value="TreeGrafter"/>
</dbReference>
<dbReference type="SFLD" id="SFLDS00029">
    <property type="entry name" value="Radical_SAM"/>
    <property type="match status" value="1"/>
</dbReference>
<dbReference type="Proteomes" id="UP000268469">
    <property type="component" value="Unassembled WGS sequence"/>
</dbReference>
<dbReference type="SFLD" id="SFLDG01065">
    <property type="entry name" value="anaerobic_coproporphyrinogen-I"/>
    <property type="match status" value="1"/>
</dbReference>
<reference evidence="2 3" key="1">
    <citation type="submission" date="2018-06" db="EMBL/GenBank/DDBJ databases">
        <title>Extensive metabolic versatility and redundancy in microbially diverse, dynamic hydrothermal sediments.</title>
        <authorList>
            <person name="Dombrowski N."/>
            <person name="Teske A."/>
            <person name="Baker B.J."/>
        </authorList>
    </citation>
    <scope>NUCLEOTIDE SEQUENCE [LARGE SCALE GENOMIC DNA]</scope>
    <source>
        <strain evidence="2">B36_G15</strain>
    </source>
</reference>
<dbReference type="GO" id="GO:0005737">
    <property type="term" value="C:cytoplasm"/>
    <property type="evidence" value="ECO:0007669"/>
    <property type="project" value="TreeGrafter"/>
</dbReference>
<dbReference type="SUPFAM" id="SSF102114">
    <property type="entry name" value="Radical SAM enzymes"/>
    <property type="match status" value="1"/>
</dbReference>
<evidence type="ECO:0000313" key="3">
    <source>
        <dbReference type="Proteomes" id="UP000268469"/>
    </source>
</evidence>
<dbReference type="AlphaFoldDB" id="A0A660SI60"/>
<dbReference type="InterPro" id="IPR058240">
    <property type="entry name" value="rSAM_sf"/>
</dbReference>
<dbReference type="PANTHER" id="PTHR13932:SF5">
    <property type="entry name" value="RADICAL S-ADENOSYL METHIONINE DOMAIN-CONTAINING PROTEIN 1, MITOCHONDRIAL"/>
    <property type="match status" value="1"/>
</dbReference>
<accession>A0A660SI60</accession>
<sequence>MSPSHGHILFINIPFCAKRCHFCRYEIYDSVELLKDYINGLIDEMRLRTRVHRPKISVGYIGGGSPTLALPFLDDLITEMKDWLDLALEEFTIEAMPGTFGIPEADHLRRLGIDRISLGILSLNDQYLEELGRQYNSEQAVISYHILREVGFKNIDVVLALDDDRKLDLWQETIELVVALSPEHITLWQINPYSEFKECYLWADEYLTAKGYDHYEYSSFARSGFRSRFQIQRLLLNRQLGLGTGAETILGDIRETNYDRIEEYLDAINSEELPVKRRERIDIDQFRLISGLKSYLGVKKSLFPKSALKRYLDEGLFFEDGDMVFPTKIGYLLADAVYNQIKG</sequence>
<dbReference type="SMART" id="SM00729">
    <property type="entry name" value="Elp3"/>
    <property type="match status" value="1"/>
</dbReference>
<proteinExistence type="predicted"/>